<proteinExistence type="predicted"/>
<sequence length="509" mass="60140">MSKLNENVLFLIFEELQNDPKSLFSCLMVNRLWCRTVVPILWKNPWSYGGINYSKKNCLFTIISSYFSDDTKELLMKEGSLVPQKLPLFDYLSFCRSIDVITIGNIILIGYCSANNQSNLQAGSLEREFYDLFTRKCSVLKYLDMRLIDQVTTYYFPQDAFHFGSLYELKCDTYDDPSYFNEIARTSQYIQRLTVAGSKSNLGIVKLIEAQKNLKYFEWRESSQMCHRKAYSYNEILLALKKSANTINHLKLYFRYVGHMSVWLCPKLQLLPKLPKLKSLIINDFRYFDENQLKTCVFHDLEIFKACYYNLKACSILIQNNGKGLKKIFLGTNKRFFMRNFDLELDEYNFNFHFSDDSLIFIRKVYENCPLIKYLSLIFTPSKDHFNELENLLKICQHLKILLIKNIYINEVKTEKKILENGKNLLKALINSAPTNLREIRICYNCKFSLETLEEFFKNWKGASLSIITSSPIYKEEHYMNLINKYKNIGVIRDFRHDPFLKQENEFEI</sequence>
<reference evidence="1" key="1">
    <citation type="submission" date="2019-10" db="EMBL/GenBank/DDBJ databases">
        <title>Conservation and host-specific expression of non-tandemly repeated heterogenous ribosome RNA gene in arbuscular mycorrhizal fungi.</title>
        <authorList>
            <person name="Maeda T."/>
            <person name="Kobayashi Y."/>
            <person name="Nakagawa T."/>
            <person name="Ezawa T."/>
            <person name="Yamaguchi K."/>
            <person name="Bino T."/>
            <person name="Nishimoto Y."/>
            <person name="Shigenobu S."/>
            <person name="Kawaguchi M."/>
        </authorList>
    </citation>
    <scope>NUCLEOTIDE SEQUENCE</scope>
    <source>
        <strain evidence="1">HR1</strain>
    </source>
</reference>
<comment type="caution">
    <text evidence="1">The sequence shown here is derived from an EMBL/GenBank/DDBJ whole genome shotgun (WGS) entry which is preliminary data.</text>
</comment>
<gene>
    <name evidence="1" type="ORF">RCL2_002714100</name>
</gene>
<dbReference type="OrthoDB" id="2368966at2759"/>
<organism evidence="1 2">
    <name type="scientific">Rhizophagus clarus</name>
    <dbReference type="NCBI Taxonomy" id="94130"/>
    <lineage>
        <taxon>Eukaryota</taxon>
        <taxon>Fungi</taxon>
        <taxon>Fungi incertae sedis</taxon>
        <taxon>Mucoromycota</taxon>
        <taxon>Glomeromycotina</taxon>
        <taxon>Glomeromycetes</taxon>
        <taxon>Glomerales</taxon>
        <taxon>Glomeraceae</taxon>
        <taxon>Rhizophagus</taxon>
    </lineage>
</organism>
<dbReference type="EMBL" id="BLAL01000288">
    <property type="protein sequence ID" value="GET00697.1"/>
    <property type="molecule type" value="Genomic_DNA"/>
</dbReference>
<dbReference type="InterPro" id="IPR032675">
    <property type="entry name" value="LRR_dom_sf"/>
</dbReference>
<dbReference type="AlphaFoldDB" id="A0A8H3MAW4"/>
<evidence type="ECO:0000313" key="2">
    <source>
        <dbReference type="Proteomes" id="UP000615446"/>
    </source>
</evidence>
<evidence type="ECO:0008006" key="3">
    <source>
        <dbReference type="Google" id="ProtNLM"/>
    </source>
</evidence>
<name>A0A8H3MAW4_9GLOM</name>
<dbReference type="Proteomes" id="UP000615446">
    <property type="component" value="Unassembled WGS sequence"/>
</dbReference>
<evidence type="ECO:0000313" key="1">
    <source>
        <dbReference type="EMBL" id="GET00697.1"/>
    </source>
</evidence>
<protein>
    <recommendedName>
        <fullName evidence="3">F-box domain-containing protein</fullName>
    </recommendedName>
</protein>
<accession>A0A8H3MAW4</accession>
<dbReference type="Gene3D" id="3.80.10.10">
    <property type="entry name" value="Ribonuclease Inhibitor"/>
    <property type="match status" value="1"/>
</dbReference>